<feature type="binding site" description="axial binding residue" evidence="6">
    <location>
        <position position="479"/>
    </location>
    <ligand>
        <name>heme</name>
        <dbReference type="ChEBI" id="CHEBI:30413"/>
    </ligand>
    <ligandPart>
        <name>Fe</name>
        <dbReference type="ChEBI" id="CHEBI:18248"/>
    </ligandPart>
</feature>
<gene>
    <name evidence="9" type="ORF">ACRE_045990</name>
</gene>
<dbReference type="AlphaFoldDB" id="A0A086T5J5"/>
<name>A0A086T5J5_HAPC1</name>
<dbReference type="PROSITE" id="PS00086">
    <property type="entry name" value="CYTOCHROME_P450"/>
    <property type="match status" value="1"/>
</dbReference>
<dbReference type="STRING" id="857340.A0A086T5J5"/>
<dbReference type="HOGENOM" id="CLU_001570_14_0_1"/>
<evidence type="ECO:0000256" key="8">
    <source>
        <dbReference type="SAM" id="Phobius"/>
    </source>
</evidence>
<dbReference type="Gene3D" id="1.10.630.10">
    <property type="entry name" value="Cytochrome P450"/>
    <property type="match status" value="1"/>
</dbReference>
<proteinExistence type="inferred from homology"/>
<comment type="cofactor">
    <cofactor evidence="1 6">
        <name>heme</name>
        <dbReference type="ChEBI" id="CHEBI:30413"/>
    </cofactor>
</comment>
<dbReference type="PANTHER" id="PTHR24305">
    <property type="entry name" value="CYTOCHROME P450"/>
    <property type="match status" value="1"/>
</dbReference>
<evidence type="ECO:0000256" key="4">
    <source>
        <dbReference type="ARBA" id="ARBA00022723"/>
    </source>
</evidence>
<keyword evidence="3 6" id="KW-0349">Heme</keyword>
<evidence type="ECO:0000256" key="1">
    <source>
        <dbReference type="ARBA" id="ARBA00001971"/>
    </source>
</evidence>
<keyword evidence="7" id="KW-0560">Oxidoreductase</keyword>
<keyword evidence="9" id="KW-0489">Methyltransferase</keyword>
<dbReference type="GO" id="GO:0032259">
    <property type="term" value="P:methylation"/>
    <property type="evidence" value="ECO:0007669"/>
    <property type="project" value="UniProtKB-KW"/>
</dbReference>
<dbReference type="InterPro" id="IPR001128">
    <property type="entry name" value="Cyt_P450"/>
</dbReference>
<dbReference type="PRINTS" id="PR00463">
    <property type="entry name" value="EP450I"/>
</dbReference>
<evidence type="ECO:0000313" key="10">
    <source>
        <dbReference type="Proteomes" id="UP000029964"/>
    </source>
</evidence>
<evidence type="ECO:0000256" key="7">
    <source>
        <dbReference type="RuleBase" id="RU000461"/>
    </source>
</evidence>
<evidence type="ECO:0000256" key="3">
    <source>
        <dbReference type="ARBA" id="ARBA00022617"/>
    </source>
</evidence>
<dbReference type="GO" id="GO:0005506">
    <property type="term" value="F:iron ion binding"/>
    <property type="evidence" value="ECO:0007669"/>
    <property type="project" value="InterPro"/>
</dbReference>
<dbReference type="GO" id="GO:0020037">
    <property type="term" value="F:heme binding"/>
    <property type="evidence" value="ECO:0007669"/>
    <property type="project" value="InterPro"/>
</dbReference>
<dbReference type="InterPro" id="IPR017972">
    <property type="entry name" value="Cyt_P450_CS"/>
</dbReference>
<keyword evidence="8" id="KW-1133">Transmembrane helix</keyword>
<keyword evidence="4 6" id="KW-0479">Metal-binding</keyword>
<evidence type="ECO:0000256" key="5">
    <source>
        <dbReference type="ARBA" id="ARBA00023004"/>
    </source>
</evidence>
<protein>
    <submittedName>
        <fullName evidence="9">Pisatin demethylase-like protein</fullName>
    </submittedName>
</protein>
<dbReference type="InterPro" id="IPR050121">
    <property type="entry name" value="Cytochrome_P450_monoxygenase"/>
</dbReference>
<keyword evidence="7" id="KW-0503">Monooxygenase</keyword>
<dbReference type="GO" id="GO:0004497">
    <property type="term" value="F:monooxygenase activity"/>
    <property type="evidence" value="ECO:0007669"/>
    <property type="project" value="UniProtKB-KW"/>
</dbReference>
<feature type="transmembrane region" description="Helical" evidence="8">
    <location>
        <begin position="25"/>
        <end position="46"/>
    </location>
</feature>
<accession>A0A086T5J5</accession>
<keyword evidence="8" id="KW-0812">Transmembrane</keyword>
<dbReference type="PANTHER" id="PTHR24305:SF232">
    <property type="entry name" value="P450, PUTATIVE (EUROFUNG)-RELATED"/>
    <property type="match status" value="1"/>
</dbReference>
<evidence type="ECO:0000256" key="6">
    <source>
        <dbReference type="PIRSR" id="PIRSR602401-1"/>
    </source>
</evidence>
<keyword evidence="5 6" id="KW-0408">Iron</keyword>
<evidence type="ECO:0000313" key="9">
    <source>
        <dbReference type="EMBL" id="KFH44627.1"/>
    </source>
</evidence>
<dbReference type="Pfam" id="PF00067">
    <property type="entry name" value="p450"/>
    <property type="match status" value="1"/>
</dbReference>
<comment type="similarity">
    <text evidence="2 7">Belongs to the cytochrome P450 family.</text>
</comment>
<dbReference type="CDD" id="cd11060">
    <property type="entry name" value="CYP57A1-like"/>
    <property type="match status" value="1"/>
</dbReference>
<dbReference type="InterPro" id="IPR036396">
    <property type="entry name" value="Cyt_P450_sf"/>
</dbReference>
<dbReference type="PRINTS" id="PR00385">
    <property type="entry name" value="P450"/>
</dbReference>
<dbReference type="EMBL" id="JPKY01000045">
    <property type="protein sequence ID" value="KFH44627.1"/>
    <property type="molecule type" value="Genomic_DNA"/>
</dbReference>
<dbReference type="InterPro" id="IPR002401">
    <property type="entry name" value="Cyt_P450_E_grp-I"/>
</dbReference>
<dbReference type="Proteomes" id="UP000029964">
    <property type="component" value="Unassembled WGS sequence"/>
</dbReference>
<reference evidence="10" key="1">
    <citation type="journal article" date="2014" name="Genome Announc.">
        <title>Genome sequence and annotation of Acremonium chrysogenum, producer of the beta-lactam antibiotic cephalosporin C.</title>
        <authorList>
            <person name="Terfehr D."/>
            <person name="Dahlmann T.A."/>
            <person name="Specht T."/>
            <person name="Zadra I."/>
            <person name="Kuernsteiner H."/>
            <person name="Kueck U."/>
        </authorList>
    </citation>
    <scope>NUCLEOTIDE SEQUENCE [LARGE SCALE GENOMIC DNA]</scope>
    <source>
        <strain evidence="10">ATCC 11550 / CBS 779.69 / DSM 880 / IAM 14645 / JCM 23072 / IMI 49137</strain>
    </source>
</reference>
<dbReference type="SUPFAM" id="SSF48264">
    <property type="entry name" value="Cytochrome P450"/>
    <property type="match status" value="1"/>
</dbReference>
<dbReference type="OrthoDB" id="3934656at2759"/>
<dbReference type="GO" id="GO:0016705">
    <property type="term" value="F:oxidoreductase activity, acting on paired donors, with incorporation or reduction of molecular oxygen"/>
    <property type="evidence" value="ECO:0007669"/>
    <property type="project" value="InterPro"/>
</dbReference>
<dbReference type="GO" id="GO:0008168">
    <property type="term" value="F:methyltransferase activity"/>
    <property type="evidence" value="ECO:0007669"/>
    <property type="project" value="UniProtKB-KW"/>
</dbReference>
<comment type="caution">
    <text evidence="9">The sequence shown here is derived from an EMBL/GenBank/DDBJ whole genome shotgun (WGS) entry which is preliminary data.</text>
</comment>
<organism evidence="9 10">
    <name type="scientific">Hapsidospora chrysogenum (strain ATCC 11550 / CBS 779.69 / DSM 880 / IAM 14645 / JCM 23072 / IMI 49137)</name>
    <name type="common">Acremonium chrysogenum</name>
    <dbReference type="NCBI Taxonomy" id="857340"/>
    <lineage>
        <taxon>Eukaryota</taxon>
        <taxon>Fungi</taxon>
        <taxon>Dikarya</taxon>
        <taxon>Ascomycota</taxon>
        <taxon>Pezizomycotina</taxon>
        <taxon>Sordariomycetes</taxon>
        <taxon>Hypocreomycetidae</taxon>
        <taxon>Hypocreales</taxon>
        <taxon>Bionectriaceae</taxon>
        <taxon>Hapsidospora</taxon>
    </lineage>
</organism>
<keyword evidence="10" id="KW-1185">Reference proteome</keyword>
<keyword evidence="9" id="KW-0808">Transferase</keyword>
<evidence type="ECO:0000256" key="2">
    <source>
        <dbReference type="ARBA" id="ARBA00010617"/>
    </source>
</evidence>
<sequence>MSGNGTTPGEMMPASSSLLDGVTPLASPVTIFVLLPIATTFFWYSVQYYMSPLRRYPGPFLGAWTNFYRMYHAYKGDLHLVTKRLHEKYGPVVRMAPNYIDVDYPSLIKTCFDFHGVWKKTEWHAVSGAVVNGQLLFNVFSEVRPEEHVRIKKPVAKYFSPAGVAPLEPHVDAVLGSLCRAFSERFAGEGKFGEPFNFGEWMMFCMYHGWDVVAKTTWSHRVGYIEKEFDFDGTLRMMEQATDYFATVGMNPTLDKFLDKNPVIRIGPPAPSSIAQLGTSHLMSRINGEDGHDPVKPDFLDRYLEAQKQYPDVVDVYRILSYMLTNLSAGADTTAIAISSMLYLSLKHPAVFRRLEVEILAADFSRLPSPYNEARQLSYLEAVTREALRYLPGDCFAQERSVPAGGLTLPDGSHVPEGVAIGFNAYVLHRNKETWGADAEEFRPERWLRAEGEEKEAFRARLQGMNAVDLSFGAGSRRCLGINLARMEVVKTVATLVRLFEMELADPDADWTIHNSIFPRQSGVIFRIKKREGADDKIAAMDVDY</sequence>
<keyword evidence="8" id="KW-0472">Membrane</keyword>